<proteinExistence type="predicted"/>
<organism evidence="1">
    <name type="scientific">marine sediment metagenome</name>
    <dbReference type="NCBI Taxonomy" id="412755"/>
    <lineage>
        <taxon>unclassified sequences</taxon>
        <taxon>metagenomes</taxon>
        <taxon>ecological metagenomes</taxon>
    </lineage>
</organism>
<accession>A0A0F9HF60</accession>
<dbReference type="AlphaFoldDB" id="A0A0F9HF60"/>
<sequence>MTKKAFDYSKMTCEYCGVVKYKVMFAIGASLGPDWCMHEGTGKISCPGCHETALAEAQAVIEKAKRSWV</sequence>
<name>A0A0F9HF60_9ZZZZ</name>
<reference evidence="1" key="1">
    <citation type="journal article" date="2015" name="Nature">
        <title>Complex archaea that bridge the gap between prokaryotes and eukaryotes.</title>
        <authorList>
            <person name="Spang A."/>
            <person name="Saw J.H."/>
            <person name="Jorgensen S.L."/>
            <person name="Zaremba-Niedzwiedzka K."/>
            <person name="Martijn J."/>
            <person name="Lind A.E."/>
            <person name="van Eijk R."/>
            <person name="Schleper C."/>
            <person name="Guy L."/>
            <person name="Ettema T.J."/>
        </authorList>
    </citation>
    <scope>NUCLEOTIDE SEQUENCE</scope>
</reference>
<protein>
    <submittedName>
        <fullName evidence="1">Uncharacterized protein</fullName>
    </submittedName>
</protein>
<gene>
    <name evidence="1" type="ORF">LCGC14_2005870</name>
</gene>
<evidence type="ECO:0000313" key="1">
    <source>
        <dbReference type="EMBL" id="KKL80325.1"/>
    </source>
</evidence>
<dbReference type="EMBL" id="LAZR01022886">
    <property type="protein sequence ID" value="KKL80325.1"/>
    <property type="molecule type" value="Genomic_DNA"/>
</dbReference>
<comment type="caution">
    <text evidence="1">The sequence shown here is derived from an EMBL/GenBank/DDBJ whole genome shotgun (WGS) entry which is preliminary data.</text>
</comment>